<dbReference type="InterPro" id="IPR008407">
    <property type="entry name" value="Brnchd-chn_aa_trnsp_AzlD"/>
</dbReference>
<evidence type="ECO:0000313" key="2">
    <source>
        <dbReference type="EMBL" id="QLF70816.1"/>
    </source>
</evidence>
<sequence length="103" mass="10792">MNTLLTADMLVIILGCALATYATRISGYLLIRRMKNIPPRMDAALNAVPAAVLTTLVAPAFVAGGLEVKVALAVSLLAGLWLSTIPMLLAGWAVAVAIRHLVL</sequence>
<keyword evidence="1" id="KW-0472">Membrane</keyword>
<dbReference type="RefSeq" id="WP_138286368.1">
    <property type="nucleotide sequence ID" value="NZ_CP058350.1"/>
</dbReference>
<feature type="transmembrane region" description="Helical" evidence="1">
    <location>
        <begin position="70"/>
        <end position="98"/>
    </location>
</feature>
<proteinExistence type="predicted"/>
<dbReference type="EMBL" id="CP058350">
    <property type="protein sequence ID" value="QLF70816.1"/>
    <property type="molecule type" value="Genomic_DNA"/>
</dbReference>
<keyword evidence="1" id="KW-0812">Transmembrane</keyword>
<name>A0ABX6QRB3_9HYPH</name>
<feature type="transmembrane region" description="Helical" evidence="1">
    <location>
        <begin position="43"/>
        <end position="64"/>
    </location>
</feature>
<evidence type="ECO:0000256" key="1">
    <source>
        <dbReference type="SAM" id="Phobius"/>
    </source>
</evidence>
<protein>
    <submittedName>
        <fullName evidence="2">AzlD family protein</fullName>
    </submittedName>
</protein>
<keyword evidence="3" id="KW-1185">Reference proteome</keyword>
<gene>
    <name evidence="2" type="ORF">FE840_015410</name>
</gene>
<reference evidence="2 3" key="1">
    <citation type="submission" date="2020-06" db="EMBL/GenBank/DDBJ databases">
        <title>Genome sequence of Rhizobium sp strain ADMK78.</title>
        <authorList>
            <person name="Rahi P."/>
        </authorList>
    </citation>
    <scope>NUCLEOTIDE SEQUENCE [LARGE SCALE GENOMIC DNA]</scope>
    <source>
        <strain evidence="2 3">ADMK78</strain>
    </source>
</reference>
<feature type="transmembrane region" description="Helical" evidence="1">
    <location>
        <begin position="12"/>
        <end position="31"/>
    </location>
</feature>
<keyword evidence="1" id="KW-1133">Transmembrane helix</keyword>
<organism evidence="2 3">
    <name type="scientific">Peteryoungia desertarenae</name>
    <dbReference type="NCBI Taxonomy" id="1813451"/>
    <lineage>
        <taxon>Bacteria</taxon>
        <taxon>Pseudomonadati</taxon>
        <taxon>Pseudomonadota</taxon>
        <taxon>Alphaproteobacteria</taxon>
        <taxon>Hyphomicrobiales</taxon>
        <taxon>Rhizobiaceae</taxon>
        <taxon>Peteryoungia</taxon>
    </lineage>
</organism>
<dbReference type="Proteomes" id="UP000308530">
    <property type="component" value="Chromosome"/>
</dbReference>
<evidence type="ECO:0000313" key="3">
    <source>
        <dbReference type="Proteomes" id="UP000308530"/>
    </source>
</evidence>
<dbReference type="Pfam" id="PF05437">
    <property type="entry name" value="AzlD"/>
    <property type="match status" value="1"/>
</dbReference>
<accession>A0ABX6QRB3</accession>